<evidence type="ECO:0000313" key="1">
    <source>
        <dbReference type="EMBL" id="CAL1382324.1"/>
    </source>
</evidence>
<reference evidence="1 2" key="1">
    <citation type="submission" date="2024-04" db="EMBL/GenBank/DDBJ databases">
        <authorList>
            <person name="Fracassetti M."/>
        </authorList>
    </citation>
    <scope>NUCLEOTIDE SEQUENCE [LARGE SCALE GENOMIC DNA]</scope>
</reference>
<organism evidence="1 2">
    <name type="scientific">Linum trigynum</name>
    <dbReference type="NCBI Taxonomy" id="586398"/>
    <lineage>
        <taxon>Eukaryota</taxon>
        <taxon>Viridiplantae</taxon>
        <taxon>Streptophyta</taxon>
        <taxon>Embryophyta</taxon>
        <taxon>Tracheophyta</taxon>
        <taxon>Spermatophyta</taxon>
        <taxon>Magnoliopsida</taxon>
        <taxon>eudicotyledons</taxon>
        <taxon>Gunneridae</taxon>
        <taxon>Pentapetalae</taxon>
        <taxon>rosids</taxon>
        <taxon>fabids</taxon>
        <taxon>Malpighiales</taxon>
        <taxon>Linaceae</taxon>
        <taxon>Linum</taxon>
    </lineage>
</organism>
<dbReference type="AlphaFoldDB" id="A0AAV2E8X6"/>
<dbReference type="Proteomes" id="UP001497516">
    <property type="component" value="Chromosome 4"/>
</dbReference>
<dbReference type="EMBL" id="OZ034817">
    <property type="protein sequence ID" value="CAL1382324.1"/>
    <property type="molecule type" value="Genomic_DNA"/>
</dbReference>
<accession>A0AAV2E8X6</accession>
<gene>
    <name evidence="1" type="ORF">LTRI10_LOCUS23653</name>
</gene>
<name>A0AAV2E8X6_9ROSI</name>
<protein>
    <submittedName>
        <fullName evidence="1">Uncharacterized protein</fullName>
    </submittedName>
</protein>
<sequence>MEELKLPEEEAAQMVWESKAEEDKRDLNFLFRQEMGDVGPVVEEVGVGALFSRLVDGEAGSERRGT</sequence>
<proteinExistence type="predicted"/>
<keyword evidence="2" id="KW-1185">Reference proteome</keyword>
<evidence type="ECO:0000313" key="2">
    <source>
        <dbReference type="Proteomes" id="UP001497516"/>
    </source>
</evidence>